<dbReference type="AlphaFoldDB" id="A0A921MMC6"/>
<dbReference type="Proteomes" id="UP000760668">
    <property type="component" value="Unassembled WGS sequence"/>
</dbReference>
<evidence type="ECO:0000313" key="3">
    <source>
        <dbReference type="Proteomes" id="UP000760668"/>
    </source>
</evidence>
<feature type="transmembrane region" description="Helical" evidence="1">
    <location>
        <begin position="164"/>
        <end position="187"/>
    </location>
</feature>
<accession>A0A921MMC6</accession>
<keyword evidence="1" id="KW-0812">Transmembrane</keyword>
<protein>
    <submittedName>
        <fullName evidence="2">Uncharacterized protein</fullName>
    </submittedName>
</protein>
<organism evidence="2 3">
    <name type="scientific">Pseudoflavonifractor capillosus</name>
    <dbReference type="NCBI Taxonomy" id="106588"/>
    <lineage>
        <taxon>Bacteria</taxon>
        <taxon>Bacillati</taxon>
        <taxon>Bacillota</taxon>
        <taxon>Clostridia</taxon>
        <taxon>Eubacteriales</taxon>
        <taxon>Oscillospiraceae</taxon>
        <taxon>Pseudoflavonifractor</taxon>
    </lineage>
</organism>
<keyword evidence="1" id="KW-1133">Transmembrane helix</keyword>
<name>A0A921MMC6_9FIRM</name>
<sequence length="196" mass="20805">MEKQFSAAGQGLIKIFFGVCLSAAYVLLNTTGLVLGLMPLRVLSAIICLAAFFMVFVGLTASSIAESGYRRAIWCARLGAVAGLLAALIVDNSILIFALAVFRQLMELAGIMIVCRLSNGLVAERDGEADSGRGELSWRLCILCGVGGIISGCAALFFANSKMLLASVAVYLVLQLAGRLIFMVFLYRCQGALQGH</sequence>
<dbReference type="RefSeq" id="WP_295370251.1">
    <property type="nucleotide sequence ID" value="NZ_DYUC01000070.1"/>
</dbReference>
<evidence type="ECO:0000313" key="2">
    <source>
        <dbReference type="EMBL" id="HJG86800.1"/>
    </source>
</evidence>
<feature type="transmembrane region" description="Helical" evidence="1">
    <location>
        <begin position="42"/>
        <end position="65"/>
    </location>
</feature>
<proteinExistence type="predicted"/>
<dbReference type="EMBL" id="DYUC01000070">
    <property type="protein sequence ID" value="HJG86800.1"/>
    <property type="molecule type" value="Genomic_DNA"/>
</dbReference>
<feature type="transmembrane region" description="Helical" evidence="1">
    <location>
        <begin position="12"/>
        <end position="36"/>
    </location>
</feature>
<evidence type="ECO:0000256" key="1">
    <source>
        <dbReference type="SAM" id="Phobius"/>
    </source>
</evidence>
<keyword evidence="1" id="KW-0472">Membrane</keyword>
<reference evidence="2" key="2">
    <citation type="submission" date="2021-09" db="EMBL/GenBank/DDBJ databases">
        <authorList>
            <person name="Gilroy R."/>
        </authorList>
    </citation>
    <scope>NUCLEOTIDE SEQUENCE</scope>
    <source>
        <strain evidence="2">CHK179-5677</strain>
    </source>
</reference>
<reference evidence="2" key="1">
    <citation type="journal article" date="2021" name="PeerJ">
        <title>Extensive microbial diversity within the chicken gut microbiome revealed by metagenomics and culture.</title>
        <authorList>
            <person name="Gilroy R."/>
            <person name="Ravi A."/>
            <person name="Getino M."/>
            <person name="Pursley I."/>
            <person name="Horton D.L."/>
            <person name="Alikhan N.F."/>
            <person name="Baker D."/>
            <person name="Gharbi K."/>
            <person name="Hall N."/>
            <person name="Watson M."/>
            <person name="Adriaenssens E.M."/>
            <person name="Foster-Nyarko E."/>
            <person name="Jarju S."/>
            <person name="Secka A."/>
            <person name="Antonio M."/>
            <person name="Oren A."/>
            <person name="Chaudhuri R.R."/>
            <person name="La Ragione R."/>
            <person name="Hildebrand F."/>
            <person name="Pallen M.J."/>
        </authorList>
    </citation>
    <scope>NUCLEOTIDE SEQUENCE</scope>
    <source>
        <strain evidence="2">CHK179-5677</strain>
    </source>
</reference>
<feature type="transmembrane region" description="Helical" evidence="1">
    <location>
        <begin position="136"/>
        <end position="158"/>
    </location>
</feature>
<gene>
    <name evidence="2" type="ORF">K8V01_07260</name>
</gene>
<comment type="caution">
    <text evidence="2">The sequence shown here is derived from an EMBL/GenBank/DDBJ whole genome shotgun (WGS) entry which is preliminary data.</text>
</comment>